<gene>
    <name evidence="2" type="ORF">NLJ89_g5310</name>
</gene>
<feature type="compositionally biased region" description="Basic and acidic residues" evidence="1">
    <location>
        <begin position="337"/>
        <end position="350"/>
    </location>
</feature>
<dbReference type="OrthoDB" id="27934at2759"/>
<evidence type="ECO:0000313" key="3">
    <source>
        <dbReference type="Proteomes" id="UP001148786"/>
    </source>
</evidence>
<accession>A0A9W8K194</accession>
<organism evidence="2 3">
    <name type="scientific">Agrocybe chaxingu</name>
    <dbReference type="NCBI Taxonomy" id="84603"/>
    <lineage>
        <taxon>Eukaryota</taxon>
        <taxon>Fungi</taxon>
        <taxon>Dikarya</taxon>
        <taxon>Basidiomycota</taxon>
        <taxon>Agaricomycotina</taxon>
        <taxon>Agaricomycetes</taxon>
        <taxon>Agaricomycetidae</taxon>
        <taxon>Agaricales</taxon>
        <taxon>Agaricineae</taxon>
        <taxon>Strophariaceae</taxon>
        <taxon>Agrocybe</taxon>
    </lineage>
</organism>
<evidence type="ECO:0000256" key="1">
    <source>
        <dbReference type="SAM" id="MobiDB-lite"/>
    </source>
</evidence>
<feature type="compositionally biased region" description="Polar residues" evidence="1">
    <location>
        <begin position="214"/>
        <end position="223"/>
    </location>
</feature>
<feature type="region of interest" description="Disordered" evidence="1">
    <location>
        <begin position="214"/>
        <end position="241"/>
    </location>
</feature>
<protein>
    <submittedName>
        <fullName evidence="2">Uncharacterized protein</fullName>
    </submittedName>
</protein>
<dbReference type="AlphaFoldDB" id="A0A9W8K194"/>
<keyword evidence="3" id="KW-1185">Reference proteome</keyword>
<sequence length="418" mass="45597">MQVPYYPTSQLVGLSSAYDRAVIKAPFQSQIERPYLNMPQESRFSTPAPESSPYLGYYGSARMALGLAENDTGPNVALSAPTSDPMYAATQASPRVMTIPAAEQPLPRVDRPDAVATLVLGETSQHADRTGGSECQHPQTQHGNPIPRPKRSTLAAQRLQHKKLSKPFRSPVVRLAPKPIIPGPSAPTIPSSSAMIPPQRTAPLASGSQPTVAVASSSSQTPGSKLMHRTTRASSQFKSPLSASSTTLEEAELVRLTPTIQSLERKLQLLRRALKVREEGQEEALEGLAKKWSDAGKDAAWEVWDLVKDNAPGDGPSQSKGKKRAFEESWGWDESDDSKKPKEQERERNWGWEVVPVSERGDDEAPPEVDDDHAAEEEQEDAQDEEAPRHSLGTMLMGLGIVPETLGWDEEEGNFADN</sequence>
<feature type="compositionally biased region" description="Polar residues" evidence="1">
    <location>
        <begin position="232"/>
        <end position="241"/>
    </location>
</feature>
<reference evidence="2" key="1">
    <citation type="submission" date="2022-07" db="EMBL/GenBank/DDBJ databases">
        <title>Genome Sequence of Agrocybe chaxingu.</title>
        <authorList>
            <person name="Buettner E."/>
        </authorList>
    </citation>
    <scope>NUCLEOTIDE SEQUENCE</scope>
    <source>
        <strain evidence="2">MP-N11</strain>
    </source>
</reference>
<feature type="region of interest" description="Disordered" evidence="1">
    <location>
        <begin position="123"/>
        <end position="150"/>
    </location>
</feature>
<dbReference type="Gene3D" id="6.10.140.1020">
    <property type="match status" value="1"/>
</dbReference>
<feature type="region of interest" description="Disordered" evidence="1">
    <location>
        <begin position="308"/>
        <end position="393"/>
    </location>
</feature>
<feature type="compositionally biased region" description="Acidic residues" evidence="1">
    <location>
        <begin position="361"/>
        <end position="385"/>
    </location>
</feature>
<name>A0A9W8K194_9AGAR</name>
<evidence type="ECO:0000313" key="2">
    <source>
        <dbReference type="EMBL" id="KAJ3509262.1"/>
    </source>
</evidence>
<dbReference type="EMBL" id="JANKHO010000491">
    <property type="protein sequence ID" value="KAJ3509262.1"/>
    <property type="molecule type" value="Genomic_DNA"/>
</dbReference>
<proteinExistence type="predicted"/>
<comment type="caution">
    <text evidence="2">The sequence shown here is derived from an EMBL/GenBank/DDBJ whole genome shotgun (WGS) entry which is preliminary data.</text>
</comment>
<dbReference type="Proteomes" id="UP001148786">
    <property type="component" value="Unassembled WGS sequence"/>
</dbReference>